<evidence type="ECO:0000256" key="14">
    <source>
        <dbReference type="ARBA" id="ARBA00023004"/>
    </source>
</evidence>
<dbReference type="Pfam" id="PF14697">
    <property type="entry name" value="Fer4_21"/>
    <property type="match status" value="1"/>
</dbReference>
<comment type="cofactor">
    <cofactor evidence="1 16">
        <name>FMN</name>
        <dbReference type="ChEBI" id="CHEBI:58210"/>
    </cofactor>
</comment>
<dbReference type="FunFam" id="1.10.1060.10:FF:000007">
    <property type="entry name" value="Dihydropyrimidine dehydrogenase [NADP(+)]"/>
    <property type="match status" value="1"/>
</dbReference>
<evidence type="ECO:0000256" key="6">
    <source>
        <dbReference type="ARBA" id="ARBA00022630"/>
    </source>
</evidence>
<accession>A0AAV3ZVX3</accession>
<evidence type="ECO:0000256" key="4">
    <source>
        <dbReference type="ARBA" id="ARBA00010804"/>
    </source>
</evidence>
<protein>
    <recommendedName>
        <fullName evidence="16">Dihydropyrimidine dehydrogenase [NADP(+)]</fullName>
        <shortName evidence="16">DHPDHase</shortName>
        <shortName evidence="16">DPD</shortName>
        <ecNumber evidence="16">1.3.1.2</ecNumber>
    </recommendedName>
    <alternativeName>
        <fullName evidence="16">Dihydrothymine dehydrogenase</fullName>
    </alternativeName>
    <alternativeName>
        <fullName evidence="16">Dihydrouracil dehydrogenase</fullName>
    </alternativeName>
</protein>
<dbReference type="SUPFAM" id="SSF51971">
    <property type="entry name" value="Nucleotide-binding domain"/>
    <property type="match status" value="1"/>
</dbReference>
<keyword evidence="19" id="KW-1185">Reference proteome</keyword>
<dbReference type="InterPro" id="IPR023753">
    <property type="entry name" value="FAD/NAD-binding_dom"/>
</dbReference>
<dbReference type="CDD" id="cd02940">
    <property type="entry name" value="DHPD_FMN"/>
    <property type="match status" value="1"/>
</dbReference>
<dbReference type="AlphaFoldDB" id="A0AAV3ZVX3"/>
<dbReference type="PRINTS" id="PR00419">
    <property type="entry name" value="ADXRDTASE"/>
</dbReference>
<evidence type="ECO:0000256" key="7">
    <source>
        <dbReference type="ARBA" id="ARBA00022643"/>
    </source>
</evidence>
<evidence type="ECO:0000256" key="13">
    <source>
        <dbReference type="ARBA" id="ARBA00023002"/>
    </source>
</evidence>
<dbReference type="GO" id="GO:0017113">
    <property type="term" value="F:dihydropyrimidine dehydrogenase (NADP+) activity"/>
    <property type="evidence" value="ECO:0007669"/>
    <property type="project" value="UniProtKB-EC"/>
</dbReference>
<dbReference type="GO" id="GO:0006210">
    <property type="term" value="P:thymine catabolic process"/>
    <property type="evidence" value="ECO:0007669"/>
    <property type="project" value="TreeGrafter"/>
</dbReference>
<evidence type="ECO:0000256" key="5">
    <source>
        <dbReference type="ARBA" id="ARBA00022485"/>
    </source>
</evidence>
<evidence type="ECO:0000256" key="8">
    <source>
        <dbReference type="ARBA" id="ARBA00022723"/>
    </source>
</evidence>
<dbReference type="Gene3D" id="3.50.50.60">
    <property type="entry name" value="FAD/NAD(P)-binding domain"/>
    <property type="match status" value="2"/>
</dbReference>
<dbReference type="InterPro" id="IPR036188">
    <property type="entry name" value="FAD/NAD-bd_sf"/>
</dbReference>
<dbReference type="FunFam" id="3.50.50.60:FF:000056">
    <property type="entry name" value="Dihydropyrimidine dehydrogenase [NADP(+)]"/>
    <property type="match status" value="1"/>
</dbReference>
<dbReference type="InterPro" id="IPR028261">
    <property type="entry name" value="DPD_II"/>
</dbReference>
<dbReference type="Pfam" id="PF07992">
    <property type="entry name" value="Pyr_redox_2"/>
    <property type="match status" value="1"/>
</dbReference>
<dbReference type="FunFam" id="3.20.20.70:FF:000027">
    <property type="entry name" value="Dihydropyrimidine dehydrogenase [NADP(+)]"/>
    <property type="match status" value="1"/>
</dbReference>
<evidence type="ECO:0000256" key="12">
    <source>
        <dbReference type="ARBA" id="ARBA00022857"/>
    </source>
</evidence>
<comment type="cofactor">
    <cofactor evidence="16">
        <name>[4Fe-4S] cluster</name>
        <dbReference type="ChEBI" id="CHEBI:49883"/>
    </cofactor>
    <text evidence="16">Binds 4 [4Fe-4S] clusters. Contains approximately 16 iron atoms per subunit.</text>
</comment>
<keyword evidence="8" id="KW-0479">Metal-binding</keyword>
<keyword evidence="5 16" id="KW-0004">4Fe-4S</keyword>
<dbReference type="InterPro" id="IPR017900">
    <property type="entry name" value="4Fe4S_Fe_S_CS"/>
</dbReference>
<dbReference type="Gene3D" id="3.30.70.20">
    <property type="match status" value="1"/>
</dbReference>
<dbReference type="InterPro" id="IPR005720">
    <property type="entry name" value="Dihydroorotate_DH_cat"/>
</dbReference>
<evidence type="ECO:0000256" key="16">
    <source>
        <dbReference type="RuleBase" id="RU364041"/>
    </source>
</evidence>
<name>A0AAV3ZVX3_9GAST</name>
<dbReference type="SUPFAM" id="SSF51395">
    <property type="entry name" value="FMN-linked oxidoreductases"/>
    <property type="match status" value="1"/>
</dbReference>
<dbReference type="InterPro" id="IPR017896">
    <property type="entry name" value="4Fe4S_Fe-S-bd"/>
</dbReference>
<dbReference type="PANTHER" id="PTHR43073:SF2">
    <property type="entry name" value="DIHYDROPYRIMIDINE DEHYDROGENASE [NADP(+)]"/>
    <property type="match status" value="1"/>
</dbReference>
<dbReference type="GO" id="GO:0006212">
    <property type="term" value="P:uracil catabolic process"/>
    <property type="evidence" value="ECO:0007669"/>
    <property type="project" value="TreeGrafter"/>
</dbReference>
<dbReference type="GO" id="GO:0005829">
    <property type="term" value="C:cytosol"/>
    <property type="evidence" value="ECO:0007669"/>
    <property type="project" value="TreeGrafter"/>
</dbReference>
<dbReference type="InterPro" id="IPR009051">
    <property type="entry name" value="Helical_ferredxn"/>
</dbReference>
<dbReference type="Pfam" id="PF01180">
    <property type="entry name" value="DHO_dh"/>
    <property type="match status" value="2"/>
</dbReference>
<keyword evidence="15" id="KW-0411">Iron-sulfur</keyword>
<comment type="similarity">
    <text evidence="4 16">Belongs to the dihydropyrimidine dehydrogenase family.</text>
</comment>
<organism evidence="18 19">
    <name type="scientific">Plakobranchus ocellatus</name>
    <dbReference type="NCBI Taxonomy" id="259542"/>
    <lineage>
        <taxon>Eukaryota</taxon>
        <taxon>Metazoa</taxon>
        <taxon>Spiralia</taxon>
        <taxon>Lophotrochozoa</taxon>
        <taxon>Mollusca</taxon>
        <taxon>Gastropoda</taxon>
        <taxon>Heterobranchia</taxon>
        <taxon>Euthyneura</taxon>
        <taxon>Panpulmonata</taxon>
        <taxon>Sacoglossa</taxon>
        <taxon>Placobranchoidea</taxon>
        <taxon>Plakobranchidae</taxon>
        <taxon>Plakobranchus</taxon>
    </lineage>
</organism>
<evidence type="ECO:0000256" key="11">
    <source>
        <dbReference type="ARBA" id="ARBA00022827"/>
    </source>
</evidence>
<dbReference type="FunFam" id="3.50.50.60:FF:000061">
    <property type="entry name" value="Dihydropyrimidine dehydrogenase [NADP(+)]"/>
    <property type="match status" value="1"/>
</dbReference>
<reference evidence="18 19" key="1">
    <citation type="journal article" date="2021" name="Elife">
        <title>Chloroplast acquisition without the gene transfer in kleptoplastic sea slugs, Plakobranchus ocellatus.</title>
        <authorList>
            <person name="Maeda T."/>
            <person name="Takahashi S."/>
            <person name="Yoshida T."/>
            <person name="Shimamura S."/>
            <person name="Takaki Y."/>
            <person name="Nagai Y."/>
            <person name="Toyoda A."/>
            <person name="Suzuki Y."/>
            <person name="Arimoto A."/>
            <person name="Ishii H."/>
            <person name="Satoh N."/>
            <person name="Nishiyama T."/>
            <person name="Hasebe M."/>
            <person name="Maruyama T."/>
            <person name="Minagawa J."/>
            <person name="Obokata J."/>
            <person name="Shigenobu S."/>
        </authorList>
    </citation>
    <scope>NUCLEOTIDE SEQUENCE [LARGE SCALE GENOMIC DNA]</scope>
</reference>
<evidence type="ECO:0000256" key="10">
    <source>
        <dbReference type="ARBA" id="ARBA00022741"/>
    </source>
</evidence>
<keyword evidence="6 16" id="KW-0285">Flavoprotein</keyword>
<evidence type="ECO:0000256" key="15">
    <source>
        <dbReference type="ARBA" id="ARBA00023014"/>
    </source>
</evidence>
<evidence type="ECO:0000313" key="18">
    <source>
        <dbReference type="EMBL" id="GFN98592.1"/>
    </source>
</evidence>
<dbReference type="EC" id="1.3.1.2" evidence="16"/>
<dbReference type="PANTHER" id="PTHR43073">
    <property type="entry name" value="DIHYDROPYRIMIDINE DEHYDROGENASE [NADP(+)]"/>
    <property type="match status" value="1"/>
</dbReference>
<dbReference type="GO" id="GO:0002058">
    <property type="term" value="F:uracil binding"/>
    <property type="evidence" value="ECO:0007669"/>
    <property type="project" value="TreeGrafter"/>
</dbReference>
<keyword evidence="11 16" id="KW-0274">FAD</keyword>
<proteinExistence type="inferred from homology"/>
<evidence type="ECO:0000256" key="9">
    <source>
        <dbReference type="ARBA" id="ARBA00022737"/>
    </source>
</evidence>
<keyword evidence="9" id="KW-0677">Repeat</keyword>
<keyword evidence="13 16" id="KW-0560">Oxidoreductase</keyword>
<keyword evidence="12 16" id="KW-0521">NADP</keyword>
<dbReference type="InterPro" id="IPR013785">
    <property type="entry name" value="Aldolase_TIM"/>
</dbReference>
<dbReference type="Gene3D" id="3.20.20.70">
    <property type="entry name" value="Aldolase class I"/>
    <property type="match status" value="2"/>
</dbReference>
<comment type="function">
    <text evidence="16">Involved in pyrimidine base degradation. Catalyzes the reduction of uracil and thymine.</text>
</comment>
<dbReference type="GO" id="GO:0051539">
    <property type="term" value="F:4 iron, 4 sulfur cluster binding"/>
    <property type="evidence" value="ECO:0007669"/>
    <property type="project" value="UniProtKB-KW"/>
</dbReference>
<feature type="domain" description="4Fe-4S ferredoxin-type" evidence="17">
    <location>
        <begin position="958"/>
        <end position="990"/>
    </location>
</feature>
<keyword evidence="7 16" id="KW-0288">FMN</keyword>
<feature type="domain" description="4Fe-4S ferredoxin-type" evidence="17">
    <location>
        <begin position="992"/>
        <end position="1022"/>
    </location>
</feature>
<dbReference type="GO" id="GO:0046872">
    <property type="term" value="F:metal ion binding"/>
    <property type="evidence" value="ECO:0007669"/>
    <property type="project" value="UniProtKB-KW"/>
</dbReference>
<keyword evidence="14 16" id="KW-0408">Iron</keyword>
<sequence length="1053" mass="114884">MPQAFRFSVRPWRWWRRSSPRQEDPCKSLAGIASPHATDAPIAQNIKTLSYDFAMAYTNLSKDIPDIENLLSLNPRVRHSARVVPSAVTKVEKKHWKRNQAKGCTTCEGSNLYKDFGDIKHTTLSERGALREASRCLKCADAPCQKSCPTQLDVKHFISCIANKNYYGAAKAIFSDNPLGLTCGMVCPTSDLCVGGCNLAATEEGPINIGGLQQFATEVFKDMRVPQVRDPSLPALKSLPESYLAPVALLGCGPASISCATFLARLGYSNITVFEKKTYTGGLSSSEIPQYRLPFNVVDFEVEQMKDLGVKVVTGRSLDANDLTINGLRKDGYKAIFVGIGLPNPKVIDIFEGLNTEQGFYTSKSFLPLVCEASKPSMCSCKAQLPGLHGNVVVLGAGDTAFDCATSALRCGAKRVFVVFRKGFTNIRAVPEEMELAKEERCEFLPFLSPRKVTMKGGRIAGMEFCRTEQDEDGEWIEDEEQLVKFKCNFIISAFGSGITDNKVIEALAPLKINKWDLPEVDTTTMTTSEPDVFCGGDIAGVAQTTVESVNDGKVASWQMHRYLQGLHKIEIPIEPALPNFFTPIDSVDISVEICGIHFPNPFGLASAPPTTSAPMIRRAFEAGWGFALTKTYVLDDDCVTNVSPRIVRGTTSGHLYGPGQGSFLNIELVSEKTAAYWCKSIEELKRDFPDKIVIASIMSGYKEEDWTEIAKMSEIAGADALELNLSCPHGMGERGMGLACGQDPEMVRNICLWVRAAVKIPFFAKLTPNVTSIETIARAAKEGNAIRPIALRAVSSIAHALPGFPILATGGIDSADAGLQYIFSGASALQVCSAVQNQDFTVVEDYITGLKTLLYLRSLGCFASWDGQSPPVQKHQMGKPVLDNLVGKHLPSFGPYQRQKEAIIAALHQKMNILEEKQTPIRPALKPEVPVPKIKDLIGLAVHGITSYLELDNTDQVIALIDEEMCINCGKCYMTCNDSGYQAISLDSKTHLPTVDKNACTGCTLCLSVCPIVDCITMVPRLDPYTPRRGIPLNMTNGVMSPRQPAVILTTN</sequence>
<evidence type="ECO:0000256" key="1">
    <source>
        <dbReference type="ARBA" id="ARBA00001917"/>
    </source>
</evidence>
<dbReference type="SUPFAM" id="SSF54862">
    <property type="entry name" value="4Fe-4S ferredoxins"/>
    <property type="match status" value="1"/>
</dbReference>
<dbReference type="Proteomes" id="UP000735302">
    <property type="component" value="Unassembled WGS sequence"/>
</dbReference>
<evidence type="ECO:0000256" key="2">
    <source>
        <dbReference type="ARBA" id="ARBA00001974"/>
    </source>
</evidence>
<comment type="catalytic activity">
    <reaction evidence="16">
        <text>5,6-dihydrouracil + NADP(+) = uracil + NADPH + H(+)</text>
        <dbReference type="Rhea" id="RHEA:18093"/>
        <dbReference type="ChEBI" id="CHEBI:15378"/>
        <dbReference type="ChEBI" id="CHEBI:15901"/>
        <dbReference type="ChEBI" id="CHEBI:17568"/>
        <dbReference type="ChEBI" id="CHEBI:57783"/>
        <dbReference type="ChEBI" id="CHEBI:58349"/>
        <dbReference type="EC" id="1.3.1.2"/>
    </reaction>
</comment>
<dbReference type="Pfam" id="PF14691">
    <property type="entry name" value="Fer4_20"/>
    <property type="match status" value="1"/>
</dbReference>
<comment type="caution">
    <text evidence="18">The sequence shown here is derived from an EMBL/GenBank/DDBJ whole genome shotgun (WGS) entry which is preliminary data.</text>
</comment>
<dbReference type="EMBL" id="BLXT01002860">
    <property type="protein sequence ID" value="GFN98592.1"/>
    <property type="molecule type" value="Genomic_DNA"/>
</dbReference>
<evidence type="ECO:0000256" key="3">
    <source>
        <dbReference type="ARBA" id="ARBA00004668"/>
    </source>
</evidence>
<evidence type="ECO:0000313" key="19">
    <source>
        <dbReference type="Proteomes" id="UP000735302"/>
    </source>
</evidence>
<keyword evidence="10" id="KW-0547">Nucleotide-binding</keyword>
<dbReference type="SUPFAM" id="SSF46548">
    <property type="entry name" value="alpha-helical ferredoxin"/>
    <property type="match status" value="1"/>
</dbReference>
<comment type="cofactor">
    <cofactor evidence="2 16">
        <name>FAD</name>
        <dbReference type="ChEBI" id="CHEBI:57692"/>
    </cofactor>
</comment>
<evidence type="ECO:0000259" key="17">
    <source>
        <dbReference type="PROSITE" id="PS51379"/>
    </source>
</evidence>
<dbReference type="GO" id="GO:0050661">
    <property type="term" value="F:NADP binding"/>
    <property type="evidence" value="ECO:0007669"/>
    <property type="project" value="TreeGrafter"/>
</dbReference>
<dbReference type="PROSITE" id="PS00198">
    <property type="entry name" value="4FE4S_FER_1"/>
    <property type="match status" value="1"/>
</dbReference>
<comment type="pathway">
    <text evidence="3 16">Amino-acid biosynthesis; beta-alanine biosynthesis.</text>
</comment>
<dbReference type="PROSITE" id="PS51379">
    <property type="entry name" value="4FE4S_FER_2"/>
    <property type="match status" value="2"/>
</dbReference>
<gene>
    <name evidence="18" type="ORF">PoB_002509800</name>
</gene>
<dbReference type="FunFam" id="3.30.70.20:FF:000023">
    <property type="entry name" value="Dihydropyrimidine dehydrogenase [NADP(+)]"/>
    <property type="match status" value="1"/>
</dbReference>
<dbReference type="Gene3D" id="1.10.1060.10">
    <property type="entry name" value="Alpha-helical ferredoxin"/>
    <property type="match status" value="1"/>
</dbReference>